<dbReference type="PANTHER" id="PTHR43833">
    <property type="entry name" value="POTASSIUM CHANNEL PROTEIN 2-RELATED-RELATED"/>
    <property type="match status" value="1"/>
</dbReference>
<protein>
    <submittedName>
        <fullName evidence="3">TrkA family potassium uptake protein</fullName>
    </submittedName>
</protein>
<dbReference type="PROSITE" id="PS51201">
    <property type="entry name" value="RCK_N"/>
    <property type="match status" value="1"/>
</dbReference>
<organism evidence="3 4">
    <name type="scientific">Xylanimonas protaetiae</name>
    <dbReference type="NCBI Taxonomy" id="2509457"/>
    <lineage>
        <taxon>Bacteria</taxon>
        <taxon>Bacillati</taxon>
        <taxon>Actinomycetota</taxon>
        <taxon>Actinomycetes</taxon>
        <taxon>Micrococcales</taxon>
        <taxon>Promicromonosporaceae</taxon>
        <taxon>Xylanimonas</taxon>
    </lineage>
</organism>
<dbReference type="KEGG" id="xya:ET471_15375"/>
<feature type="domain" description="RCK N-terminal" evidence="1">
    <location>
        <begin position="1"/>
        <end position="113"/>
    </location>
</feature>
<dbReference type="PANTHER" id="PTHR43833:SF8">
    <property type="entry name" value="TRK SYSTEM POTASSIUM UPTAKE PROTEIN TRKA"/>
    <property type="match status" value="1"/>
</dbReference>
<dbReference type="OrthoDB" id="3208998at2"/>
<name>A0A4P6FE20_9MICO</name>
<dbReference type="Pfam" id="PF02254">
    <property type="entry name" value="TrkA_N"/>
    <property type="match status" value="1"/>
</dbReference>
<evidence type="ECO:0000259" key="1">
    <source>
        <dbReference type="PROSITE" id="PS51201"/>
    </source>
</evidence>
<keyword evidence="4" id="KW-1185">Reference proteome</keyword>
<evidence type="ECO:0000313" key="3">
    <source>
        <dbReference type="EMBL" id="QAY71917.1"/>
    </source>
</evidence>
<dbReference type="RefSeq" id="WP_129191064.1">
    <property type="nucleotide sequence ID" value="NZ_CP035493.1"/>
</dbReference>
<dbReference type="GO" id="GO:0006813">
    <property type="term" value="P:potassium ion transport"/>
    <property type="evidence" value="ECO:0007669"/>
    <property type="project" value="InterPro"/>
</dbReference>
<feature type="domain" description="RCK C-terminal" evidence="2">
    <location>
        <begin position="131"/>
        <end position="210"/>
    </location>
</feature>
<dbReference type="InterPro" id="IPR036721">
    <property type="entry name" value="RCK_C_sf"/>
</dbReference>
<dbReference type="SUPFAM" id="SSF116726">
    <property type="entry name" value="TrkA C-terminal domain-like"/>
    <property type="match status" value="1"/>
</dbReference>
<proteinExistence type="predicted"/>
<dbReference type="Gene3D" id="3.30.70.1450">
    <property type="entry name" value="Regulator of K+ conductance, C-terminal domain"/>
    <property type="match status" value="1"/>
</dbReference>
<accession>A0A4P6FE20</accession>
<dbReference type="InterPro" id="IPR036291">
    <property type="entry name" value="NAD(P)-bd_dom_sf"/>
</dbReference>
<sequence>MGCGRVGATLAQEIESRGHSVAVIDQNPEAFRRLSGDFGGQKVTGIGFDRETLVQAGIEDTYAFAAVSDGDNSNVLAARVARETFGVENVVARIYDPKRAEIYQRLGIPTVATVRWTSDQVLRRMLPLGATDEYRDPSGQVRLAQVDYHPGWAGVSVRRIEEVTGVRVAFLSRYTDGVMVTRDTVLQENDVLHVLMRSDDADAVERLLTQAPDPKEA</sequence>
<dbReference type="Pfam" id="PF02080">
    <property type="entry name" value="TrkA_C"/>
    <property type="match status" value="1"/>
</dbReference>
<dbReference type="GO" id="GO:0008324">
    <property type="term" value="F:monoatomic cation transmembrane transporter activity"/>
    <property type="evidence" value="ECO:0007669"/>
    <property type="project" value="InterPro"/>
</dbReference>
<dbReference type="InterPro" id="IPR006037">
    <property type="entry name" value="RCK_C"/>
</dbReference>
<dbReference type="InterPro" id="IPR050721">
    <property type="entry name" value="Trk_Ktr_HKT_K-transport"/>
</dbReference>
<dbReference type="Proteomes" id="UP000292118">
    <property type="component" value="Chromosome"/>
</dbReference>
<dbReference type="PROSITE" id="PS51202">
    <property type="entry name" value="RCK_C"/>
    <property type="match status" value="1"/>
</dbReference>
<dbReference type="InterPro" id="IPR003148">
    <property type="entry name" value="RCK_N"/>
</dbReference>
<gene>
    <name evidence="3" type="ORF">ET471_15375</name>
</gene>
<dbReference type="AlphaFoldDB" id="A0A4P6FE20"/>
<evidence type="ECO:0000259" key="2">
    <source>
        <dbReference type="PROSITE" id="PS51202"/>
    </source>
</evidence>
<dbReference type="SUPFAM" id="SSF51735">
    <property type="entry name" value="NAD(P)-binding Rossmann-fold domains"/>
    <property type="match status" value="1"/>
</dbReference>
<dbReference type="EMBL" id="CP035493">
    <property type="protein sequence ID" value="QAY71917.1"/>
    <property type="molecule type" value="Genomic_DNA"/>
</dbReference>
<dbReference type="Gene3D" id="3.40.50.720">
    <property type="entry name" value="NAD(P)-binding Rossmann-like Domain"/>
    <property type="match status" value="1"/>
</dbReference>
<evidence type="ECO:0000313" key="4">
    <source>
        <dbReference type="Proteomes" id="UP000292118"/>
    </source>
</evidence>
<reference evidence="3 4" key="1">
    <citation type="submission" date="2019-01" db="EMBL/GenBank/DDBJ databases">
        <title>Genome sequencing of strain FW10M-9.</title>
        <authorList>
            <person name="Heo J."/>
            <person name="Kim S.-J."/>
            <person name="Kim J.-S."/>
            <person name="Hong S.-B."/>
            <person name="Kwon S.-W."/>
        </authorList>
    </citation>
    <scope>NUCLEOTIDE SEQUENCE [LARGE SCALE GENOMIC DNA]</scope>
    <source>
        <strain evidence="3 4">FW10M-9</strain>
    </source>
</reference>